<organism evidence="2 3">
    <name type="scientific">Ditylenchus dipsaci</name>
    <dbReference type="NCBI Taxonomy" id="166011"/>
    <lineage>
        <taxon>Eukaryota</taxon>
        <taxon>Metazoa</taxon>
        <taxon>Ecdysozoa</taxon>
        <taxon>Nematoda</taxon>
        <taxon>Chromadorea</taxon>
        <taxon>Rhabditida</taxon>
        <taxon>Tylenchina</taxon>
        <taxon>Tylenchomorpha</taxon>
        <taxon>Sphaerularioidea</taxon>
        <taxon>Anguinidae</taxon>
        <taxon>Anguininae</taxon>
        <taxon>Ditylenchus</taxon>
    </lineage>
</organism>
<feature type="compositionally biased region" description="Polar residues" evidence="1">
    <location>
        <begin position="59"/>
        <end position="68"/>
    </location>
</feature>
<feature type="compositionally biased region" description="Acidic residues" evidence="1">
    <location>
        <begin position="69"/>
        <end position="82"/>
    </location>
</feature>
<reference evidence="3" key="1">
    <citation type="submission" date="2022-11" db="UniProtKB">
        <authorList>
            <consortium name="WormBaseParasite"/>
        </authorList>
    </citation>
    <scope>IDENTIFICATION</scope>
</reference>
<sequence>MPLVEEENESVDELLLAWARLQDLDGIDGAAEMFDYMHVDDEVVTDGAQTLEDIVEDVTSNNNQLTDSESMDIQEEDADPEEPPITSLDALKAMEIVRHYTEKNFADPAILKHSDALDEAFYQLRAKKQTQKKLTDYFS</sequence>
<dbReference type="AlphaFoldDB" id="A0A915EF15"/>
<evidence type="ECO:0000256" key="1">
    <source>
        <dbReference type="SAM" id="MobiDB-lite"/>
    </source>
</evidence>
<evidence type="ECO:0000313" key="2">
    <source>
        <dbReference type="Proteomes" id="UP000887574"/>
    </source>
</evidence>
<keyword evidence="2" id="KW-1185">Reference proteome</keyword>
<protein>
    <submittedName>
        <fullName evidence="3">Uncharacterized protein</fullName>
    </submittedName>
</protein>
<dbReference type="WBParaSite" id="jg5192">
    <property type="protein sequence ID" value="jg5192"/>
    <property type="gene ID" value="jg5192"/>
</dbReference>
<name>A0A915EF15_9BILA</name>
<evidence type="ECO:0000313" key="3">
    <source>
        <dbReference type="WBParaSite" id="jg5192"/>
    </source>
</evidence>
<dbReference type="Proteomes" id="UP000887574">
    <property type="component" value="Unplaced"/>
</dbReference>
<proteinExistence type="predicted"/>
<accession>A0A915EF15</accession>
<feature type="region of interest" description="Disordered" evidence="1">
    <location>
        <begin position="59"/>
        <end position="84"/>
    </location>
</feature>